<dbReference type="Proteomes" id="UP000448943">
    <property type="component" value="Unassembled WGS sequence"/>
</dbReference>
<dbReference type="Gene3D" id="2.30.38.10">
    <property type="entry name" value="Luciferase, Domain 3"/>
    <property type="match status" value="1"/>
</dbReference>
<dbReference type="OrthoDB" id="9765680at2"/>
<proteinExistence type="inferred from homology"/>
<comment type="similarity">
    <text evidence="2">Belongs to the ATP-dependent AMP-binding enzyme family.</text>
</comment>
<feature type="domain" description="AMP-dependent synthetase/ligase" evidence="7">
    <location>
        <begin position="1"/>
        <end position="306"/>
    </location>
</feature>
<feature type="non-terminal residue" evidence="9">
    <location>
        <position position="476"/>
    </location>
</feature>
<dbReference type="PRINTS" id="PR00154">
    <property type="entry name" value="AMPBINDING"/>
</dbReference>
<dbReference type="GO" id="GO:0005829">
    <property type="term" value="C:cytosol"/>
    <property type="evidence" value="ECO:0007669"/>
    <property type="project" value="TreeGrafter"/>
</dbReference>
<dbReference type="FunFam" id="3.30.300.30:FF:000010">
    <property type="entry name" value="Enterobactin synthetase component F"/>
    <property type="match status" value="1"/>
</dbReference>
<protein>
    <submittedName>
        <fullName evidence="9">Amino acid adenylation domain-containing protein</fullName>
    </submittedName>
</protein>
<dbReference type="InterPro" id="IPR020845">
    <property type="entry name" value="AMP-binding_CS"/>
</dbReference>
<accession>A0A6N9Q8U1</accession>
<evidence type="ECO:0000313" key="10">
    <source>
        <dbReference type="Proteomes" id="UP000448943"/>
    </source>
</evidence>
<dbReference type="InterPro" id="IPR010071">
    <property type="entry name" value="AA_adenyl_dom"/>
</dbReference>
<dbReference type="InterPro" id="IPR000873">
    <property type="entry name" value="AMP-dep_synth/lig_dom"/>
</dbReference>
<dbReference type="FunFam" id="2.30.38.10:FF:000001">
    <property type="entry name" value="Non-ribosomal peptide synthetase PvdI"/>
    <property type="match status" value="1"/>
</dbReference>
<dbReference type="Gene3D" id="3.30.300.30">
    <property type="match status" value="1"/>
</dbReference>
<dbReference type="Pfam" id="PF00501">
    <property type="entry name" value="AMP-binding"/>
    <property type="match status" value="1"/>
</dbReference>
<evidence type="ECO:0000256" key="4">
    <source>
        <dbReference type="ARBA" id="ARBA00022553"/>
    </source>
</evidence>
<dbReference type="EMBL" id="SIJB01000078">
    <property type="protein sequence ID" value="NBI31259.1"/>
    <property type="molecule type" value="Genomic_DNA"/>
</dbReference>
<comment type="caution">
    <text evidence="9">The sequence shown here is derived from an EMBL/GenBank/DDBJ whole genome shotgun (WGS) entry which is preliminary data.</text>
</comment>
<feature type="non-terminal residue" evidence="9">
    <location>
        <position position="1"/>
    </location>
</feature>
<keyword evidence="5" id="KW-0677">Repeat</keyword>
<dbReference type="PANTHER" id="PTHR45527:SF1">
    <property type="entry name" value="FATTY ACID SYNTHASE"/>
    <property type="match status" value="1"/>
</dbReference>
<dbReference type="GO" id="GO:0031177">
    <property type="term" value="F:phosphopantetheine binding"/>
    <property type="evidence" value="ECO:0007669"/>
    <property type="project" value="TreeGrafter"/>
</dbReference>
<sequence length="476" mass="53928">KDEVVGLLAERSLEMVIGILGILKAGGAFLAIDPYYPEDRKNYMLQNSQLNILLTDKKWFSDQIFFEGHILNLNDPTIYIREAKNLAIPSNGSDLSYIIYTSGSTGQPKGIMVEHRTLVNLVYYQQDHTLIPFNGNILQYASSSFDVSYQEIFSTLLIGGKLYIVEEEVKKEPEMLFNFIDQKQIDVIFMPTALLKFISTDDNLLAQFPTCVSHIITAGEQLFISNEFKAYLKEHSLVVHNHYGPSEAHVVTAYSINGENVSSVPPIGKGISNTELMIMDQYHNLQPIGVSGELYIASDILARGYLNRYDLTAEKFLVHPYKSGKKMYKTGDLARWLPDGNIEYIGRVDHQVKVRGYRVELGEIEAQLLSHEQIKEVIVIVKEERNQGSKYLCGYYVALDELKPKDVRDFLSVSLPEYMVPSFLIPLEVMPLTRNGKIDRQALPEPEGNHSGVQYLPPRTKIEKQLVGLWKEVLGI</sequence>
<dbReference type="InterPro" id="IPR025110">
    <property type="entry name" value="AMP-bd_C"/>
</dbReference>
<dbReference type="PROSITE" id="PS00455">
    <property type="entry name" value="AMP_BINDING"/>
    <property type="match status" value="1"/>
</dbReference>
<comment type="cofactor">
    <cofactor evidence="1">
        <name>pantetheine 4'-phosphate</name>
        <dbReference type="ChEBI" id="CHEBI:47942"/>
    </cofactor>
</comment>
<gene>
    <name evidence="9" type="ORF">ERL59_20240</name>
</gene>
<dbReference type="PANTHER" id="PTHR45527">
    <property type="entry name" value="NONRIBOSOMAL PEPTIDE SYNTHETASE"/>
    <property type="match status" value="1"/>
</dbReference>
<dbReference type="InterPro" id="IPR020459">
    <property type="entry name" value="AMP-binding"/>
</dbReference>
<evidence type="ECO:0000256" key="2">
    <source>
        <dbReference type="ARBA" id="ARBA00006432"/>
    </source>
</evidence>
<keyword evidence="4" id="KW-0597">Phosphoprotein</keyword>
<evidence type="ECO:0000256" key="3">
    <source>
        <dbReference type="ARBA" id="ARBA00022450"/>
    </source>
</evidence>
<keyword evidence="6" id="KW-0045">Antibiotic biosynthesis</keyword>
<keyword evidence="3" id="KW-0596">Phosphopantetheine</keyword>
<dbReference type="Gene3D" id="3.40.50.980">
    <property type="match status" value="2"/>
</dbReference>
<reference evidence="9 10" key="1">
    <citation type="submission" date="2019-01" db="EMBL/GenBank/DDBJ databases">
        <title>Chengkuizengella sp. nov., isolated from deep-sea sediment of East Pacific Ocean.</title>
        <authorList>
            <person name="Yang J."/>
            <person name="Lai Q."/>
            <person name="Shao Z."/>
        </authorList>
    </citation>
    <scope>NUCLEOTIDE SEQUENCE [LARGE SCALE GENOMIC DNA]</scope>
    <source>
        <strain evidence="9 10">YPA3-1-1</strain>
    </source>
</reference>
<dbReference type="GO" id="GO:0017000">
    <property type="term" value="P:antibiotic biosynthetic process"/>
    <property type="evidence" value="ECO:0007669"/>
    <property type="project" value="UniProtKB-KW"/>
</dbReference>
<feature type="domain" description="AMP-binding enzyme C-terminal" evidence="8">
    <location>
        <begin position="363"/>
        <end position="437"/>
    </location>
</feature>
<dbReference type="AlphaFoldDB" id="A0A6N9Q8U1"/>
<evidence type="ECO:0000256" key="5">
    <source>
        <dbReference type="ARBA" id="ARBA00022737"/>
    </source>
</evidence>
<evidence type="ECO:0000313" key="9">
    <source>
        <dbReference type="EMBL" id="NBI31259.1"/>
    </source>
</evidence>
<evidence type="ECO:0000256" key="6">
    <source>
        <dbReference type="ARBA" id="ARBA00023194"/>
    </source>
</evidence>
<dbReference type="RefSeq" id="WP_160648079.1">
    <property type="nucleotide sequence ID" value="NZ_SIJB01000078.1"/>
</dbReference>
<evidence type="ECO:0000259" key="7">
    <source>
        <dbReference type="Pfam" id="PF00501"/>
    </source>
</evidence>
<dbReference type="FunFam" id="3.40.50.980:FF:000001">
    <property type="entry name" value="Non-ribosomal peptide synthetase"/>
    <property type="match status" value="1"/>
</dbReference>
<evidence type="ECO:0000256" key="1">
    <source>
        <dbReference type="ARBA" id="ARBA00001957"/>
    </source>
</evidence>
<dbReference type="GO" id="GO:0043041">
    <property type="term" value="P:amino acid activation for nonribosomal peptide biosynthetic process"/>
    <property type="evidence" value="ECO:0007669"/>
    <property type="project" value="TreeGrafter"/>
</dbReference>
<evidence type="ECO:0000259" key="8">
    <source>
        <dbReference type="Pfam" id="PF13193"/>
    </source>
</evidence>
<dbReference type="NCBIfam" id="TIGR01733">
    <property type="entry name" value="AA-adenyl-dom"/>
    <property type="match status" value="1"/>
</dbReference>
<dbReference type="InterPro" id="IPR045851">
    <property type="entry name" value="AMP-bd_C_sf"/>
</dbReference>
<organism evidence="9 10">
    <name type="scientific">Chengkuizengella marina</name>
    <dbReference type="NCBI Taxonomy" id="2507566"/>
    <lineage>
        <taxon>Bacteria</taxon>
        <taxon>Bacillati</taxon>
        <taxon>Bacillota</taxon>
        <taxon>Bacilli</taxon>
        <taxon>Bacillales</taxon>
        <taxon>Paenibacillaceae</taxon>
        <taxon>Chengkuizengella</taxon>
    </lineage>
</organism>
<keyword evidence="10" id="KW-1185">Reference proteome</keyword>
<dbReference type="Pfam" id="PF13193">
    <property type="entry name" value="AMP-binding_C"/>
    <property type="match status" value="1"/>
</dbReference>
<dbReference type="GO" id="GO:0044550">
    <property type="term" value="P:secondary metabolite biosynthetic process"/>
    <property type="evidence" value="ECO:0007669"/>
    <property type="project" value="TreeGrafter"/>
</dbReference>
<dbReference type="SUPFAM" id="SSF56801">
    <property type="entry name" value="Acetyl-CoA synthetase-like"/>
    <property type="match status" value="1"/>
</dbReference>
<name>A0A6N9Q8U1_9BACL</name>